<keyword evidence="1" id="KW-0732">Signal</keyword>
<protein>
    <submittedName>
        <fullName evidence="2">Uncharacterized protein</fullName>
    </submittedName>
</protein>
<evidence type="ECO:0000313" key="2">
    <source>
        <dbReference type="EMBL" id="GGC97012.1"/>
    </source>
</evidence>
<comment type="caution">
    <text evidence="2">The sequence shown here is derived from an EMBL/GenBank/DDBJ whole genome shotgun (WGS) entry which is preliminary data.</text>
</comment>
<dbReference type="EMBL" id="BMGH01000001">
    <property type="protein sequence ID" value="GGC97012.1"/>
    <property type="molecule type" value="Genomic_DNA"/>
</dbReference>
<dbReference type="RefSeq" id="WP_188159476.1">
    <property type="nucleotide sequence ID" value="NZ_BMGH01000001.1"/>
</dbReference>
<evidence type="ECO:0000256" key="1">
    <source>
        <dbReference type="SAM" id="SignalP"/>
    </source>
</evidence>
<dbReference type="Proteomes" id="UP000613582">
    <property type="component" value="Unassembled WGS sequence"/>
</dbReference>
<organism evidence="2 3">
    <name type="scientific">Aquisalinus flavus</name>
    <dbReference type="NCBI Taxonomy" id="1526572"/>
    <lineage>
        <taxon>Bacteria</taxon>
        <taxon>Pseudomonadati</taxon>
        <taxon>Pseudomonadota</taxon>
        <taxon>Alphaproteobacteria</taxon>
        <taxon>Parvularculales</taxon>
        <taxon>Parvularculaceae</taxon>
        <taxon>Aquisalinus</taxon>
    </lineage>
</organism>
<reference evidence="2" key="1">
    <citation type="journal article" date="2014" name="Int. J. Syst. Evol. Microbiol.">
        <title>Complete genome sequence of Corynebacterium casei LMG S-19264T (=DSM 44701T), isolated from a smear-ripened cheese.</title>
        <authorList>
            <consortium name="US DOE Joint Genome Institute (JGI-PGF)"/>
            <person name="Walter F."/>
            <person name="Albersmeier A."/>
            <person name="Kalinowski J."/>
            <person name="Ruckert C."/>
        </authorList>
    </citation>
    <scope>NUCLEOTIDE SEQUENCE</scope>
    <source>
        <strain evidence="2">CGMCC 1.12921</strain>
    </source>
</reference>
<proteinExistence type="predicted"/>
<gene>
    <name evidence="2" type="ORF">GCM10011342_02370</name>
</gene>
<reference evidence="2" key="2">
    <citation type="submission" date="2020-09" db="EMBL/GenBank/DDBJ databases">
        <authorList>
            <person name="Sun Q."/>
            <person name="Zhou Y."/>
        </authorList>
    </citation>
    <scope>NUCLEOTIDE SEQUENCE</scope>
    <source>
        <strain evidence="2">CGMCC 1.12921</strain>
    </source>
</reference>
<name>A0A8J2V3K0_9PROT</name>
<dbReference type="AlphaFoldDB" id="A0A8J2V3K0"/>
<feature type="signal peptide" evidence="1">
    <location>
        <begin position="1"/>
        <end position="23"/>
    </location>
</feature>
<accession>A0A8J2V3K0</accession>
<sequence length="170" mass="17477">MKPSILSAAAGLAMLAAGGPALAQFGDLPASGKYAVPAADGSSLCAKPGTATLYLSFEGLTATGPNANVDKHENLDGSFGLVLDGGAYRTFEFSIGHAGDGFVQLRGQEFTGTGFTRKDLPTIAYMLIATKSAPAMHTLRFINGASGVENIITAYQYADGSKTAYLEKCG</sequence>
<feature type="chain" id="PRO_5035297156" evidence="1">
    <location>
        <begin position="24"/>
        <end position="170"/>
    </location>
</feature>
<keyword evidence="3" id="KW-1185">Reference proteome</keyword>
<evidence type="ECO:0000313" key="3">
    <source>
        <dbReference type="Proteomes" id="UP000613582"/>
    </source>
</evidence>